<gene>
    <name evidence="3" type="ORF">F8144_28375</name>
</gene>
<accession>A0A7J5D912</accession>
<keyword evidence="1" id="KW-0902">Two-component regulatory system</keyword>
<dbReference type="InterPro" id="IPR036388">
    <property type="entry name" value="WH-like_DNA-bd_sf"/>
</dbReference>
<reference evidence="3 4" key="1">
    <citation type="submission" date="2019-09" db="EMBL/GenBank/DDBJ databases">
        <title>Isolation and identification of active actinomycetes.</title>
        <authorList>
            <person name="Yu Z."/>
            <person name="Han C."/>
            <person name="Yu B."/>
        </authorList>
    </citation>
    <scope>NUCLEOTIDE SEQUENCE [LARGE SCALE GENOMIC DNA]</scope>
    <source>
        <strain evidence="3 4">NEAU-H2</strain>
    </source>
</reference>
<dbReference type="Gene3D" id="1.25.40.10">
    <property type="entry name" value="Tetratricopeptide repeat domain"/>
    <property type="match status" value="1"/>
</dbReference>
<organism evidence="3 4">
    <name type="scientific">Streptomyces triticiradicis</name>
    <dbReference type="NCBI Taxonomy" id="2651189"/>
    <lineage>
        <taxon>Bacteria</taxon>
        <taxon>Bacillati</taxon>
        <taxon>Actinomycetota</taxon>
        <taxon>Actinomycetes</taxon>
        <taxon>Kitasatosporales</taxon>
        <taxon>Streptomycetaceae</taxon>
        <taxon>Streptomyces</taxon>
    </lineage>
</organism>
<dbReference type="InterPro" id="IPR051677">
    <property type="entry name" value="AfsR-DnrI-RedD_regulator"/>
</dbReference>
<sequence length="274" mass="30172">MTLSACAVRRRCAVGPRARPSRNALDGAQVSEAIKVVHSPPQLRLLGQFHLECDAETVELCRNGQRLLAFVALRRCVCRTVLAGTLWPEVTEEHARGSLRTTLWKLPRGDQPLIRCTGDSLVHATDLSVDVHAFTETALGVVQGCCPARGAHLPPGLLGDEELLPGWDEEWVRIERERLRQLRLHALDTLAESLVREGEPALALEAAWASVRSEPLRESAHRAAVSAHLAEGNLHEAVRHYRSFRQLLHKELGVEPSPRFAGMLARHGVAVRGG</sequence>
<evidence type="ECO:0000256" key="1">
    <source>
        <dbReference type="ARBA" id="ARBA00023012"/>
    </source>
</evidence>
<name>A0A7J5D912_9ACTN</name>
<evidence type="ECO:0000259" key="2">
    <source>
        <dbReference type="SMART" id="SM01043"/>
    </source>
</evidence>
<dbReference type="AlphaFoldDB" id="A0A7J5D912"/>
<comment type="caution">
    <text evidence="3">The sequence shown here is derived from an EMBL/GenBank/DDBJ whole genome shotgun (WGS) entry which is preliminary data.</text>
</comment>
<protein>
    <submittedName>
        <fullName evidence="3">SARP family transcriptional regulator</fullName>
    </submittedName>
</protein>
<proteinExistence type="predicted"/>
<dbReference type="PANTHER" id="PTHR35807">
    <property type="entry name" value="TRANSCRIPTIONAL REGULATOR REDD-RELATED"/>
    <property type="match status" value="1"/>
</dbReference>
<dbReference type="InterPro" id="IPR011990">
    <property type="entry name" value="TPR-like_helical_dom_sf"/>
</dbReference>
<dbReference type="InterPro" id="IPR005158">
    <property type="entry name" value="BTAD"/>
</dbReference>
<feature type="domain" description="Bacterial transcriptional activator" evidence="2">
    <location>
        <begin position="129"/>
        <end position="264"/>
    </location>
</feature>
<keyword evidence="4" id="KW-1185">Reference proteome</keyword>
<dbReference type="Gene3D" id="1.10.10.10">
    <property type="entry name" value="Winged helix-like DNA-binding domain superfamily/Winged helix DNA-binding domain"/>
    <property type="match status" value="1"/>
</dbReference>
<dbReference type="EMBL" id="WBKG01000028">
    <property type="protein sequence ID" value="KAB1984175.1"/>
    <property type="molecule type" value="Genomic_DNA"/>
</dbReference>
<dbReference type="GO" id="GO:0000160">
    <property type="term" value="P:phosphorelay signal transduction system"/>
    <property type="evidence" value="ECO:0007669"/>
    <property type="project" value="UniProtKB-KW"/>
</dbReference>
<dbReference type="SMART" id="SM01043">
    <property type="entry name" value="BTAD"/>
    <property type="match status" value="1"/>
</dbReference>
<evidence type="ECO:0000313" key="4">
    <source>
        <dbReference type="Proteomes" id="UP000442990"/>
    </source>
</evidence>
<dbReference type="Proteomes" id="UP000442990">
    <property type="component" value="Unassembled WGS sequence"/>
</dbReference>
<evidence type="ECO:0000313" key="3">
    <source>
        <dbReference type="EMBL" id="KAB1984175.1"/>
    </source>
</evidence>
<dbReference type="SUPFAM" id="SSF48452">
    <property type="entry name" value="TPR-like"/>
    <property type="match status" value="1"/>
</dbReference>
<dbReference type="Pfam" id="PF03704">
    <property type="entry name" value="BTAD"/>
    <property type="match status" value="1"/>
</dbReference>